<keyword evidence="2" id="KW-0805">Transcription regulation</keyword>
<dbReference type="PANTHER" id="PTHR30204">
    <property type="entry name" value="REDOX-CYCLING DRUG-SENSING TRANSCRIPTIONAL ACTIVATOR SOXR"/>
    <property type="match status" value="1"/>
</dbReference>
<dbReference type="PROSITE" id="PS50937">
    <property type="entry name" value="HTH_MERR_2"/>
    <property type="match status" value="1"/>
</dbReference>
<evidence type="ECO:0000256" key="1">
    <source>
        <dbReference type="ARBA" id="ARBA00022491"/>
    </source>
</evidence>
<keyword evidence="4" id="KW-0804">Transcription</keyword>
<evidence type="ECO:0000313" key="7">
    <source>
        <dbReference type="Proteomes" id="UP001207626"/>
    </source>
</evidence>
<dbReference type="InterPro" id="IPR041698">
    <property type="entry name" value="Methyltransf_25"/>
</dbReference>
<dbReference type="InterPro" id="IPR029063">
    <property type="entry name" value="SAM-dependent_MTases_sf"/>
</dbReference>
<evidence type="ECO:0000256" key="3">
    <source>
        <dbReference type="ARBA" id="ARBA00023125"/>
    </source>
</evidence>
<evidence type="ECO:0000313" key="6">
    <source>
        <dbReference type="EMBL" id="MCY9523077.1"/>
    </source>
</evidence>
<protein>
    <submittedName>
        <fullName evidence="6">MerR family transcriptional regulator</fullName>
    </submittedName>
</protein>
<dbReference type="RefSeq" id="WP_087435876.1">
    <property type="nucleotide sequence ID" value="NZ_JAMDLV010000002.1"/>
</dbReference>
<name>A0ABT4E0F5_9BACL</name>
<dbReference type="InterPro" id="IPR047057">
    <property type="entry name" value="MerR_fam"/>
</dbReference>
<reference evidence="6 7" key="1">
    <citation type="submission" date="2022-05" db="EMBL/GenBank/DDBJ databases">
        <title>Genome Sequencing of Bee-Associated Microbes.</title>
        <authorList>
            <person name="Dunlap C."/>
        </authorList>
    </citation>
    <scope>NUCLEOTIDE SEQUENCE [LARGE SCALE GENOMIC DNA]</scope>
    <source>
        <strain evidence="6 7">NRRL NRS-1438</strain>
    </source>
</reference>
<keyword evidence="1" id="KW-0678">Repressor</keyword>
<dbReference type="Pfam" id="PF13649">
    <property type="entry name" value="Methyltransf_25"/>
    <property type="match status" value="1"/>
</dbReference>
<dbReference type="PANTHER" id="PTHR30204:SF69">
    <property type="entry name" value="MERR-FAMILY TRANSCRIPTIONAL REGULATOR"/>
    <property type="match status" value="1"/>
</dbReference>
<dbReference type="Proteomes" id="UP001207626">
    <property type="component" value="Unassembled WGS sequence"/>
</dbReference>
<dbReference type="SUPFAM" id="SSF46955">
    <property type="entry name" value="Putative DNA-binding domain"/>
    <property type="match status" value="1"/>
</dbReference>
<dbReference type="SUPFAM" id="SSF53335">
    <property type="entry name" value="S-adenosyl-L-methionine-dependent methyltransferases"/>
    <property type="match status" value="1"/>
</dbReference>
<proteinExistence type="predicted"/>
<dbReference type="CDD" id="cd02440">
    <property type="entry name" value="AdoMet_MTases"/>
    <property type="match status" value="1"/>
</dbReference>
<organism evidence="6 7">
    <name type="scientific">Paenibacillus apiarius</name>
    <dbReference type="NCBI Taxonomy" id="46240"/>
    <lineage>
        <taxon>Bacteria</taxon>
        <taxon>Bacillati</taxon>
        <taxon>Bacillota</taxon>
        <taxon>Bacilli</taxon>
        <taxon>Bacillales</taxon>
        <taxon>Paenibacillaceae</taxon>
        <taxon>Paenibacillus</taxon>
    </lineage>
</organism>
<dbReference type="EMBL" id="JAMDLW010000058">
    <property type="protein sequence ID" value="MCY9523077.1"/>
    <property type="molecule type" value="Genomic_DNA"/>
</dbReference>
<gene>
    <name evidence="6" type="ORF">M5X09_26020</name>
</gene>
<feature type="domain" description="HTH merR-type" evidence="5">
    <location>
        <begin position="1"/>
        <end position="69"/>
    </location>
</feature>
<dbReference type="Gene3D" id="3.40.50.150">
    <property type="entry name" value="Vaccinia Virus protein VP39"/>
    <property type="match status" value="1"/>
</dbReference>
<evidence type="ECO:0000256" key="2">
    <source>
        <dbReference type="ARBA" id="ARBA00023015"/>
    </source>
</evidence>
<evidence type="ECO:0000256" key="4">
    <source>
        <dbReference type="ARBA" id="ARBA00023163"/>
    </source>
</evidence>
<keyword evidence="7" id="KW-1185">Reference proteome</keyword>
<dbReference type="CDD" id="cd00592">
    <property type="entry name" value="HTH_MerR-like"/>
    <property type="match status" value="1"/>
</dbReference>
<dbReference type="PRINTS" id="PR00040">
    <property type="entry name" value="HTHMERR"/>
</dbReference>
<dbReference type="InterPro" id="IPR009061">
    <property type="entry name" value="DNA-bd_dom_put_sf"/>
</dbReference>
<evidence type="ECO:0000259" key="5">
    <source>
        <dbReference type="PROSITE" id="PS50937"/>
    </source>
</evidence>
<keyword evidence="3" id="KW-0238">DNA-binding</keyword>
<comment type="caution">
    <text evidence="6">The sequence shown here is derived from an EMBL/GenBank/DDBJ whole genome shotgun (WGS) entry which is preliminary data.</text>
</comment>
<dbReference type="SMART" id="SM00422">
    <property type="entry name" value="HTH_MERR"/>
    <property type="match status" value="1"/>
</dbReference>
<dbReference type="Gene3D" id="1.10.1660.10">
    <property type="match status" value="1"/>
</dbReference>
<dbReference type="InterPro" id="IPR000551">
    <property type="entry name" value="MerR-type_HTH_dom"/>
</dbReference>
<sequence length="354" mass="40726">MKIQEAAERLSMTARAIRFYEQKGLLSPAKQEDNGYRVFREADIDRLRTIGALRELNLSLEHIRSCIDEAEAGEMMALRPYLLEKRQELALQYAELKRLLGLLDNLLDMDHNQQGEVVVKQLHHIGEQSRRYQKLRSDWSDRWNFDAQATQYDDAVYMNTDSLRVHADYEQILNRVCREADPKPGDRGLEVGIGTGNLAGRCLRLEAEMTGVDQSAAMLERCQEKWPAIRLLQGNMMALPLADEQFDFIVTSYALHHLTDEQKEIALEEMGRVLASEGRLVIADLMFIDKAHRSAFIAELEAKGDTHSIAAIHDEYYADRSRLISWLERHHYDVTADQLTHLMHLLVVRKKKGV</sequence>
<dbReference type="Pfam" id="PF13411">
    <property type="entry name" value="MerR_1"/>
    <property type="match status" value="1"/>
</dbReference>
<accession>A0ABT4E0F5</accession>